<evidence type="ECO:0000313" key="2">
    <source>
        <dbReference type="Proteomes" id="UP001218218"/>
    </source>
</evidence>
<dbReference type="AlphaFoldDB" id="A0AAD7EP41"/>
<name>A0AAD7EP41_9AGAR</name>
<accession>A0AAD7EP41</accession>
<dbReference type="EMBL" id="JARIHO010000027">
    <property type="protein sequence ID" value="KAJ7339803.1"/>
    <property type="molecule type" value="Genomic_DNA"/>
</dbReference>
<dbReference type="Proteomes" id="UP001218218">
    <property type="component" value="Unassembled WGS sequence"/>
</dbReference>
<sequence length="135" mass="14875">MPDSARVSKLQHNTSSIVGSVILITTFRGRLDSLSQGSASPWLAGYTDVIQISVDQSIRRRISLSSSKPQLAYDEVSARLYRLSELNPATATKWQYYKSFSAANQVASNTLTDLPWAELTSLKIQTAAPTRPELD</sequence>
<keyword evidence="2" id="KW-1185">Reference proteome</keyword>
<protein>
    <submittedName>
        <fullName evidence="1">Uncharacterized protein</fullName>
    </submittedName>
</protein>
<proteinExistence type="predicted"/>
<reference evidence="1" key="1">
    <citation type="submission" date="2023-03" db="EMBL/GenBank/DDBJ databases">
        <title>Massive genome expansion in bonnet fungi (Mycena s.s.) driven by repeated elements and novel gene families across ecological guilds.</title>
        <authorList>
            <consortium name="Lawrence Berkeley National Laboratory"/>
            <person name="Harder C.B."/>
            <person name="Miyauchi S."/>
            <person name="Viragh M."/>
            <person name="Kuo A."/>
            <person name="Thoen E."/>
            <person name="Andreopoulos B."/>
            <person name="Lu D."/>
            <person name="Skrede I."/>
            <person name="Drula E."/>
            <person name="Henrissat B."/>
            <person name="Morin E."/>
            <person name="Kohler A."/>
            <person name="Barry K."/>
            <person name="LaButti K."/>
            <person name="Morin E."/>
            <person name="Salamov A."/>
            <person name="Lipzen A."/>
            <person name="Mereny Z."/>
            <person name="Hegedus B."/>
            <person name="Baldrian P."/>
            <person name="Stursova M."/>
            <person name="Weitz H."/>
            <person name="Taylor A."/>
            <person name="Grigoriev I.V."/>
            <person name="Nagy L.G."/>
            <person name="Martin F."/>
            <person name="Kauserud H."/>
        </authorList>
    </citation>
    <scope>NUCLEOTIDE SEQUENCE</scope>
    <source>
        <strain evidence="1">CBHHK002</strain>
    </source>
</reference>
<organism evidence="1 2">
    <name type="scientific">Mycena albidolilacea</name>
    <dbReference type="NCBI Taxonomy" id="1033008"/>
    <lineage>
        <taxon>Eukaryota</taxon>
        <taxon>Fungi</taxon>
        <taxon>Dikarya</taxon>
        <taxon>Basidiomycota</taxon>
        <taxon>Agaricomycotina</taxon>
        <taxon>Agaricomycetes</taxon>
        <taxon>Agaricomycetidae</taxon>
        <taxon>Agaricales</taxon>
        <taxon>Marasmiineae</taxon>
        <taxon>Mycenaceae</taxon>
        <taxon>Mycena</taxon>
    </lineage>
</organism>
<comment type="caution">
    <text evidence="1">The sequence shown here is derived from an EMBL/GenBank/DDBJ whole genome shotgun (WGS) entry which is preliminary data.</text>
</comment>
<evidence type="ECO:0000313" key="1">
    <source>
        <dbReference type="EMBL" id="KAJ7339803.1"/>
    </source>
</evidence>
<gene>
    <name evidence="1" type="ORF">DFH08DRAFT_812187</name>
</gene>